<protein>
    <submittedName>
        <fullName evidence="2">Uncharacterized protein</fullName>
    </submittedName>
</protein>
<organism evidence="2 3">
    <name type="scientific">Chishuiella changwenlii</name>
    <dbReference type="NCBI Taxonomy" id="1434701"/>
    <lineage>
        <taxon>Bacteria</taxon>
        <taxon>Pseudomonadati</taxon>
        <taxon>Bacteroidota</taxon>
        <taxon>Flavobacteriia</taxon>
        <taxon>Flavobacteriales</taxon>
        <taxon>Weeksellaceae</taxon>
        <taxon>Chishuiella</taxon>
    </lineage>
</organism>
<keyword evidence="4" id="KW-1185">Reference proteome</keyword>
<dbReference type="Proteomes" id="UP000650994">
    <property type="component" value="Unassembled WGS sequence"/>
</dbReference>
<dbReference type="Proteomes" id="UP000184120">
    <property type="component" value="Unassembled WGS sequence"/>
</dbReference>
<reference evidence="2" key="2">
    <citation type="submission" date="2016-11" db="EMBL/GenBank/DDBJ databases">
        <authorList>
            <person name="Jaros S."/>
            <person name="Januszkiewicz K."/>
            <person name="Wedrychowicz H."/>
        </authorList>
    </citation>
    <scope>NUCLEOTIDE SEQUENCE [LARGE SCALE GENOMIC DNA]</scope>
    <source>
        <strain evidence="2">DSM 27989</strain>
    </source>
</reference>
<evidence type="ECO:0000313" key="3">
    <source>
        <dbReference type="Proteomes" id="UP000184120"/>
    </source>
</evidence>
<dbReference type="EMBL" id="BMFL01000006">
    <property type="protein sequence ID" value="GGE95462.1"/>
    <property type="molecule type" value="Genomic_DNA"/>
</dbReference>
<evidence type="ECO:0000313" key="4">
    <source>
        <dbReference type="Proteomes" id="UP000650994"/>
    </source>
</evidence>
<reference evidence="1" key="5">
    <citation type="submission" date="2024-05" db="EMBL/GenBank/DDBJ databases">
        <authorList>
            <person name="Sun Q."/>
            <person name="Zhou Y."/>
        </authorList>
    </citation>
    <scope>NUCLEOTIDE SEQUENCE</scope>
    <source>
        <strain evidence="1">CGMCC 1.12707</strain>
    </source>
</reference>
<gene>
    <name evidence="1" type="ORF">GCM10010984_11230</name>
    <name evidence="2" type="ORF">SAMN05443634_101335</name>
</gene>
<evidence type="ECO:0000313" key="1">
    <source>
        <dbReference type="EMBL" id="GGE95462.1"/>
    </source>
</evidence>
<name>A0A1M6TAI8_9FLAO</name>
<evidence type="ECO:0000313" key="2">
    <source>
        <dbReference type="EMBL" id="SHK54003.1"/>
    </source>
</evidence>
<accession>A0A1M6TAI8</accession>
<reference evidence="1" key="1">
    <citation type="journal article" date="2014" name="Int. J. Syst. Evol. Microbiol.">
        <title>Complete genome of a new Firmicutes species belonging to the dominant human colonic microbiota ('Ruminococcus bicirculans') reveals two chromosomes and a selective capacity to utilize plant glucans.</title>
        <authorList>
            <consortium name="NISC Comparative Sequencing Program"/>
            <person name="Wegmann U."/>
            <person name="Louis P."/>
            <person name="Goesmann A."/>
            <person name="Henrissat B."/>
            <person name="Duncan S.H."/>
            <person name="Flint H.J."/>
        </authorList>
    </citation>
    <scope>NUCLEOTIDE SEQUENCE</scope>
    <source>
        <strain evidence="1">CGMCC 1.12707</strain>
    </source>
</reference>
<dbReference type="EMBL" id="FRBH01000001">
    <property type="protein sequence ID" value="SHK54003.1"/>
    <property type="molecule type" value="Genomic_DNA"/>
</dbReference>
<dbReference type="RefSeq" id="WP_072929238.1">
    <property type="nucleotide sequence ID" value="NZ_BMFL01000006.1"/>
</dbReference>
<proteinExistence type="predicted"/>
<reference evidence="4" key="4">
    <citation type="journal article" date="2019" name="Int. J. Syst. Evol. Microbiol.">
        <title>The Global Catalogue of Microorganisms (GCM) 10K type strain sequencing project: providing services to taxonomists for standard genome sequencing and annotation.</title>
        <authorList>
            <consortium name="The Broad Institute Genomics Platform"/>
            <consortium name="The Broad Institute Genome Sequencing Center for Infectious Disease"/>
            <person name="Wu L."/>
            <person name="Ma J."/>
        </authorList>
    </citation>
    <scope>NUCLEOTIDE SEQUENCE [LARGE SCALE GENOMIC DNA]</scope>
    <source>
        <strain evidence="4">CGMCC 1.12707</strain>
    </source>
</reference>
<sequence>MKNLENLNLQELTIQEQVKTEGGEAIFAVWGIGTLLAGLTSAVTNHIGNGLNVGDRFNKDVTVAFGGSFIH</sequence>
<dbReference type="AlphaFoldDB" id="A0A1M6TAI8"/>
<reference evidence="3" key="3">
    <citation type="submission" date="2016-11" db="EMBL/GenBank/DDBJ databases">
        <authorList>
            <person name="Varghese N."/>
            <person name="Submissions S."/>
        </authorList>
    </citation>
    <scope>NUCLEOTIDE SEQUENCE [LARGE SCALE GENOMIC DNA]</scope>
    <source>
        <strain evidence="3">DSM 27989</strain>
    </source>
</reference>